<gene>
    <name evidence="1" type="ORF">A4R43_28270</name>
</gene>
<evidence type="ECO:0000313" key="1">
    <source>
        <dbReference type="EMBL" id="AXB45895.1"/>
    </source>
</evidence>
<accession>A0A344LCX1</accession>
<name>A0A344LCX1_9PSEU</name>
<proteinExistence type="predicted"/>
<dbReference type="KEGG" id="aab:A4R43_28270"/>
<organism evidence="1 2">
    <name type="scientific">Amycolatopsis albispora</name>
    <dbReference type="NCBI Taxonomy" id="1804986"/>
    <lineage>
        <taxon>Bacteria</taxon>
        <taxon>Bacillati</taxon>
        <taxon>Actinomycetota</taxon>
        <taxon>Actinomycetes</taxon>
        <taxon>Pseudonocardiales</taxon>
        <taxon>Pseudonocardiaceae</taxon>
        <taxon>Amycolatopsis</taxon>
    </lineage>
</organism>
<keyword evidence="2" id="KW-1185">Reference proteome</keyword>
<reference evidence="1 2" key="1">
    <citation type="submission" date="2016-04" db="EMBL/GenBank/DDBJ databases">
        <title>Complete genome sequence and analysis of deep-sea sediment isolate, Amycolatopsis sp. WP1.</title>
        <authorList>
            <person name="Wang H."/>
            <person name="Chen S."/>
            <person name="Wu Q."/>
        </authorList>
    </citation>
    <scope>NUCLEOTIDE SEQUENCE [LARGE SCALE GENOMIC DNA]</scope>
    <source>
        <strain evidence="1 2">WP1</strain>
    </source>
</reference>
<evidence type="ECO:0000313" key="2">
    <source>
        <dbReference type="Proteomes" id="UP000250434"/>
    </source>
</evidence>
<sequence>MLSCLPEPVPLALVTPDFFSDDDSFLRAEPLSCLPESDFLDKPAPGPERGPFAEEPVPLALVTPDFFSDLPSFLLAVGAGAVLRWGAAGVFLSLDLPTPAILAGAPLSAAAAWALAVPSRLKTMARKPPDAV</sequence>
<protein>
    <submittedName>
        <fullName evidence="1">Uncharacterized protein</fullName>
    </submittedName>
</protein>
<dbReference type="Proteomes" id="UP000250434">
    <property type="component" value="Chromosome"/>
</dbReference>
<dbReference type="EMBL" id="CP015163">
    <property type="protein sequence ID" value="AXB45895.1"/>
    <property type="molecule type" value="Genomic_DNA"/>
</dbReference>
<dbReference type="AlphaFoldDB" id="A0A344LCX1"/>